<evidence type="ECO:0000256" key="2">
    <source>
        <dbReference type="ARBA" id="ARBA00022692"/>
    </source>
</evidence>
<dbReference type="PANTHER" id="PTHR33514:SF13">
    <property type="entry name" value="PROTEIN ABCI12, CHLOROPLASTIC"/>
    <property type="match status" value="1"/>
</dbReference>
<dbReference type="CDD" id="cd16914">
    <property type="entry name" value="EcfT"/>
    <property type="match status" value="1"/>
</dbReference>
<evidence type="ECO:0000313" key="6">
    <source>
        <dbReference type="EMBL" id="SJM66040.1"/>
    </source>
</evidence>
<reference evidence="6 7" key="1">
    <citation type="submission" date="2017-02" db="EMBL/GenBank/DDBJ databases">
        <authorList>
            <person name="Peterson S.W."/>
        </authorList>
    </citation>
    <scope>NUCLEOTIDE SEQUENCE [LARGE SCALE GENOMIC DNA]</scope>
    <source>
        <strain evidence="6 7">B Ar 00.02</strain>
    </source>
</reference>
<comment type="subcellular location">
    <subcellularLocation>
        <location evidence="1">Membrane</location>
        <topology evidence="1">Multi-pass membrane protein</topology>
    </subcellularLocation>
</comment>
<proteinExistence type="predicted"/>
<dbReference type="RefSeq" id="WP_086998859.1">
    <property type="nucleotide sequence ID" value="NZ_FUHW01000033.1"/>
</dbReference>
<protein>
    <submittedName>
        <fullName evidence="6">Transmembrane component BioN of energizing module of biotin ECF transporter</fullName>
    </submittedName>
</protein>
<feature type="transmembrane region" description="Helical" evidence="5">
    <location>
        <begin position="66"/>
        <end position="84"/>
    </location>
</feature>
<dbReference type="InterPro" id="IPR003339">
    <property type="entry name" value="ABC/ECF_trnsptr_transmembrane"/>
</dbReference>
<keyword evidence="2 5" id="KW-0812">Transmembrane</keyword>
<evidence type="ECO:0000256" key="4">
    <source>
        <dbReference type="ARBA" id="ARBA00023136"/>
    </source>
</evidence>
<gene>
    <name evidence="6" type="ORF">FM101_09610</name>
</gene>
<keyword evidence="7" id="KW-1185">Reference proteome</keyword>
<dbReference type="Proteomes" id="UP000195913">
    <property type="component" value="Unassembled WGS sequence"/>
</dbReference>
<keyword evidence="3 5" id="KW-1133">Transmembrane helix</keyword>
<evidence type="ECO:0000256" key="5">
    <source>
        <dbReference type="SAM" id="Phobius"/>
    </source>
</evidence>
<evidence type="ECO:0000256" key="3">
    <source>
        <dbReference type="ARBA" id="ARBA00022989"/>
    </source>
</evidence>
<dbReference type="GO" id="GO:0005886">
    <property type="term" value="C:plasma membrane"/>
    <property type="evidence" value="ECO:0007669"/>
    <property type="project" value="TreeGrafter"/>
</dbReference>
<dbReference type="PANTHER" id="PTHR33514">
    <property type="entry name" value="PROTEIN ABCI12, CHLOROPLASTIC"/>
    <property type="match status" value="1"/>
</dbReference>
<feature type="transmembrane region" description="Helical" evidence="5">
    <location>
        <begin position="136"/>
        <end position="154"/>
    </location>
</feature>
<evidence type="ECO:0000256" key="1">
    <source>
        <dbReference type="ARBA" id="ARBA00004141"/>
    </source>
</evidence>
<feature type="transmembrane region" description="Helical" evidence="5">
    <location>
        <begin position="21"/>
        <end position="54"/>
    </location>
</feature>
<organism evidence="6 7">
    <name type="scientific">Arthrobacter rhombi</name>
    <dbReference type="NCBI Taxonomy" id="71253"/>
    <lineage>
        <taxon>Bacteria</taxon>
        <taxon>Bacillati</taxon>
        <taxon>Actinomycetota</taxon>
        <taxon>Actinomycetes</taxon>
        <taxon>Micrococcales</taxon>
        <taxon>Micrococcaceae</taxon>
        <taxon>Arthrobacter</taxon>
    </lineage>
</organism>
<dbReference type="AlphaFoldDB" id="A0A1R4GCY5"/>
<dbReference type="EMBL" id="FUHW01000033">
    <property type="protein sequence ID" value="SJM66040.1"/>
    <property type="molecule type" value="Genomic_DNA"/>
</dbReference>
<keyword evidence="4 5" id="KW-0472">Membrane</keyword>
<name>A0A1R4GCY5_9MICC</name>
<dbReference type="Pfam" id="PF02361">
    <property type="entry name" value="CbiQ"/>
    <property type="match status" value="1"/>
</dbReference>
<sequence length="198" mass="20914">MLSLYRPGNGLLHRLPTGPKALLLMLVVLGLSFLPSTYWAAGMAWVVAVLGYLLGGLGLSELWRQLIAVRWLIGITLLAQLIFMPLEAAAANSSRVVAAILLAGLLVLTTRLTDLLAAVERGLSPLARLGVDPERVALLLSVTITTVPVLARLGSGVREAQRARGARGGLSTFVVPFLVVALKHADELGEALSARGVQ</sequence>
<evidence type="ECO:0000313" key="7">
    <source>
        <dbReference type="Proteomes" id="UP000195913"/>
    </source>
</evidence>
<feature type="transmembrane region" description="Helical" evidence="5">
    <location>
        <begin position="96"/>
        <end position="116"/>
    </location>
</feature>
<accession>A0A1R4GCY5</accession>